<reference evidence="3" key="1">
    <citation type="journal article" date="2019" name="Gigascience">
        <title>De novo genome assembly of the endangered Acer yangbiense, a plant species with extremely small populations endemic to Yunnan Province, China.</title>
        <authorList>
            <person name="Yang J."/>
            <person name="Wariss H.M."/>
            <person name="Tao L."/>
            <person name="Zhang R."/>
            <person name="Yun Q."/>
            <person name="Hollingsworth P."/>
            <person name="Dao Z."/>
            <person name="Luo G."/>
            <person name="Guo H."/>
            <person name="Ma Y."/>
            <person name="Sun W."/>
        </authorList>
    </citation>
    <scope>NUCLEOTIDE SEQUENCE [LARGE SCALE GENOMIC DNA]</scope>
    <source>
        <strain evidence="3">cv. Malutang</strain>
    </source>
</reference>
<protein>
    <submittedName>
        <fullName evidence="2">Uncharacterized protein</fullName>
    </submittedName>
</protein>
<name>A0A5C7HVI3_9ROSI</name>
<evidence type="ECO:0000313" key="3">
    <source>
        <dbReference type="Proteomes" id="UP000323000"/>
    </source>
</evidence>
<gene>
    <name evidence="2" type="ORF">EZV62_012177</name>
</gene>
<dbReference type="OrthoDB" id="10585546at2759"/>
<evidence type="ECO:0000313" key="2">
    <source>
        <dbReference type="EMBL" id="TXG60814.1"/>
    </source>
</evidence>
<evidence type="ECO:0000256" key="1">
    <source>
        <dbReference type="SAM" id="MobiDB-lite"/>
    </source>
</evidence>
<comment type="caution">
    <text evidence="2">The sequence shown here is derived from an EMBL/GenBank/DDBJ whole genome shotgun (WGS) entry which is preliminary data.</text>
</comment>
<keyword evidence="3" id="KW-1185">Reference proteome</keyword>
<organism evidence="2 3">
    <name type="scientific">Acer yangbiense</name>
    <dbReference type="NCBI Taxonomy" id="1000413"/>
    <lineage>
        <taxon>Eukaryota</taxon>
        <taxon>Viridiplantae</taxon>
        <taxon>Streptophyta</taxon>
        <taxon>Embryophyta</taxon>
        <taxon>Tracheophyta</taxon>
        <taxon>Spermatophyta</taxon>
        <taxon>Magnoliopsida</taxon>
        <taxon>eudicotyledons</taxon>
        <taxon>Gunneridae</taxon>
        <taxon>Pentapetalae</taxon>
        <taxon>rosids</taxon>
        <taxon>malvids</taxon>
        <taxon>Sapindales</taxon>
        <taxon>Sapindaceae</taxon>
        <taxon>Hippocastanoideae</taxon>
        <taxon>Acereae</taxon>
        <taxon>Acer</taxon>
    </lineage>
</organism>
<dbReference type="Proteomes" id="UP000323000">
    <property type="component" value="Chromosome 5"/>
</dbReference>
<sequence>MLIWTDGDPIPRALDGHQSHRGVASTYQVAYESRKLNETERRGPREEDDSNRIVHRGGESRFVVKMDNRRACWLPIPRLNESFHLTTAKVEFGTCQRGKLQGIPKWKGKGQFQTKDPISRGKLPGVQVSSLEGLCPPKAAFFLLPCNEPKGERQGSVSRFKVTSQSNCTSERRKSRLRATRCNVSKVTELSERGICCFAHPTIERVYGEGLSCVIANS</sequence>
<accession>A0A5C7HVI3</accession>
<feature type="region of interest" description="Disordered" evidence="1">
    <location>
        <begin position="34"/>
        <end position="53"/>
    </location>
</feature>
<proteinExistence type="predicted"/>
<dbReference type="EMBL" id="VAHF01000005">
    <property type="protein sequence ID" value="TXG60814.1"/>
    <property type="molecule type" value="Genomic_DNA"/>
</dbReference>
<dbReference type="AlphaFoldDB" id="A0A5C7HVI3"/>